<proteinExistence type="inferred from homology"/>
<gene>
    <name evidence="8" type="primary">GOLGA7</name>
    <name evidence="8" type="ORF">T11_9015</name>
</gene>
<comment type="similarity">
    <text evidence="2">Belongs to the ERF4 family.</text>
</comment>
<organism evidence="8 9">
    <name type="scientific">Trichinella zimbabwensis</name>
    <dbReference type="NCBI Taxonomy" id="268475"/>
    <lineage>
        <taxon>Eukaryota</taxon>
        <taxon>Metazoa</taxon>
        <taxon>Ecdysozoa</taxon>
        <taxon>Nematoda</taxon>
        <taxon>Enoplea</taxon>
        <taxon>Dorylaimia</taxon>
        <taxon>Trichinellida</taxon>
        <taxon>Trichinellidae</taxon>
        <taxon>Trichinella</taxon>
    </lineage>
</organism>
<dbReference type="Pfam" id="PF10256">
    <property type="entry name" value="Erf4"/>
    <property type="match status" value="1"/>
</dbReference>
<evidence type="ECO:0000313" key="9">
    <source>
        <dbReference type="Proteomes" id="UP000055024"/>
    </source>
</evidence>
<feature type="non-terminal residue" evidence="8">
    <location>
        <position position="1"/>
    </location>
</feature>
<dbReference type="Proteomes" id="UP000055024">
    <property type="component" value="Unassembled WGS sequence"/>
</dbReference>
<dbReference type="GO" id="GO:0002178">
    <property type="term" value="C:palmitoyltransferase complex"/>
    <property type="evidence" value="ECO:0007669"/>
    <property type="project" value="TreeGrafter"/>
</dbReference>
<evidence type="ECO:0000259" key="7">
    <source>
        <dbReference type="Pfam" id="PF10256"/>
    </source>
</evidence>
<sequence length="146" mass="17222">LKWKNGLSSLVMRKSENIDCIMSVVLAKCPKIFIHRDYTSGMVVRFQTKLPQELVGRIDEQLFEKCIQTVNEMFARAEKLTWKSLFENIIGCFTCYLSHLCMEYQFSRTLRFIADYLREQNETVFIPHGLFITDPAERGLRMVCYF</sequence>
<dbReference type="GO" id="GO:0005789">
    <property type="term" value="C:endoplasmic reticulum membrane"/>
    <property type="evidence" value="ECO:0007669"/>
    <property type="project" value="UniProtKB-SubCell"/>
</dbReference>
<dbReference type="EMBL" id="JYDP01000001">
    <property type="protein sequence ID" value="KRZ19112.1"/>
    <property type="molecule type" value="Genomic_DNA"/>
</dbReference>
<evidence type="ECO:0000256" key="3">
    <source>
        <dbReference type="ARBA" id="ARBA00011396"/>
    </source>
</evidence>
<evidence type="ECO:0000313" key="8">
    <source>
        <dbReference type="EMBL" id="KRZ19112.1"/>
    </source>
</evidence>
<keyword evidence="5" id="KW-0256">Endoplasmic reticulum</keyword>
<dbReference type="GO" id="GO:0006612">
    <property type="term" value="P:protein targeting to membrane"/>
    <property type="evidence" value="ECO:0007669"/>
    <property type="project" value="TreeGrafter"/>
</dbReference>
<feature type="non-terminal residue" evidence="8">
    <location>
        <position position="146"/>
    </location>
</feature>
<keyword evidence="9" id="KW-1185">Reference proteome</keyword>
<dbReference type="InterPro" id="IPR051371">
    <property type="entry name" value="Ras_palmitoyltransferase"/>
</dbReference>
<comment type="subunit">
    <text evidence="3">Interacts with ERF2.</text>
</comment>
<dbReference type="InterPro" id="IPR019383">
    <property type="entry name" value="Golgin_A_7/ERF4"/>
</dbReference>
<feature type="domain" description="Golgin subfamily A member 7/ERF4" evidence="7">
    <location>
        <begin position="32"/>
        <end position="144"/>
    </location>
</feature>
<reference evidence="8 9" key="1">
    <citation type="submission" date="2015-01" db="EMBL/GenBank/DDBJ databases">
        <title>Evolution of Trichinella species and genotypes.</title>
        <authorList>
            <person name="Korhonen P.K."/>
            <person name="Edoardo P."/>
            <person name="Giuseppe L.R."/>
            <person name="Gasser R.B."/>
        </authorList>
    </citation>
    <scope>NUCLEOTIDE SEQUENCE [LARGE SCALE GENOMIC DNA]</scope>
    <source>
        <strain evidence="8">ISS1029</strain>
    </source>
</reference>
<evidence type="ECO:0000256" key="4">
    <source>
        <dbReference type="ARBA" id="ARBA00018463"/>
    </source>
</evidence>
<dbReference type="OrthoDB" id="2190159at2759"/>
<keyword evidence="6" id="KW-0472">Membrane</keyword>
<accession>A0A0V1I8G1</accession>
<evidence type="ECO:0000256" key="1">
    <source>
        <dbReference type="ARBA" id="ARBA00004406"/>
    </source>
</evidence>
<dbReference type="STRING" id="268475.A0A0V1I8G1"/>
<evidence type="ECO:0000256" key="5">
    <source>
        <dbReference type="ARBA" id="ARBA00022824"/>
    </source>
</evidence>
<protein>
    <recommendedName>
        <fullName evidence="4">Ras modification protein ERF4</fullName>
    </recommendedName>
</protein>
<comment type="caution">
    <text evidence="8">The sequence shown here is derived from an EMBL/GenBank/DDBJ whole genome shotgun (WGS) entry which is preliminary data.</text>
</comment>
<dbReference type="PANTHER" id="PTHR13254">
    <property type="entry name" value="GOLGI AUTOANTIGEN, GOLGIN SUBFAMILY A, 7"/>
    <property type="match status" value="1"/>
</dbReference>
<evidence type="ECO:0000256" key="6">
    <source>
        <dbReference type="ARBA" id="ARBA00023136"/>
    </source>
</evidence>
<dbReference type="AlphaFoldDB" id="A0A0V1I8G1"/>
<name>A0A0V1I8G1_9BILA</name>
<evidence type="ECO:0000256" key="2">
    <source>
        <dbReference type="ARBA" id="ARBA00007732"/>
    </source>
</evidence>
<dbReference type="PANTHER" id="PTHR13254:SF0">
    <property type="entry name" value="GOLGIN SUBFAMILY A MEMBER 7_ERF4 DOMAIN-CONTAINING PROTEIN"/>
    <property type="match status" value="1"/>
</dbReference>
<comment type="subcellular location">
    <subcellularLocation>
        <location evidence="1">Endoplasmic reticulum membrane</location>
        <topology evidence="1">Peripheral membrane protein</topology>
    </subcellularLocation>
</comment>